<dbReference type="OrthoDB" id="8906499at2"/>
<protein>
    <submittedName>
        <fullName evidence="1">Uncharacterized protein</fullName>
    </submittedName>
</protein>
<dbReference type="RefSeq" id="WP_129240883.1">
    <property type="nucleotide sequence ID" value="NZ_UFQC01000010.1"/>
</dbReference>
<organism evidence="1 2">
    <name type="scientific">Achromobacter veterisilvae</name>
    <dbReference type="NCBI Taxonomy" id="2069367"/>
    <lineage>
        <taxon>Bacteria</taxon>
        <taxon>Pseudomonadati</taxon>
        <taxon>Pseudomonadota</taxon>
        <taxon>Betaproteobacteria</taxon>
        <taxon>Burkholderiales</taxon>
        <taxon>Alcaligenaceae</taxon>
        <taxon>Achromobacter</taxon>
    </lineage>
</organism>
<gene>
    <name evidence="1" type="ORF">AVE30378_02175</name>
</gene>
<dbReference type="Proteomes" id="UP000289465">
    <property type="component" value="Unassembled WGS sequence"/>
</dbReference>
<name>A0A446CFG7_9BURK</name>
<dbReference type="EMBL" id="UFQC01000010">
    <property type="protein sequence ID" value="SSW66636.1"/>
    <property type="molecule type" value="Genomic_DNA"/>
</dbReference>
<dbReference type="AlphaFoldDB" id="A0A446CFG7"/>
<sequence>MTTIFTTDDVSCNYMTDRLHGFFGARWSEDRRYWTAWAVGTKFTPGDCYPGVMDDFGNLVPVPSPGLPPQH</sequence>
<proteinExistence type="predicted"/>
<evidence type="ECO:0000313" key="1">
    <source>
        <dbReference type="EMBL" id="SSW66636.1"/>
    </source>
</evidence>
<evidence type="ECO:0000313" key="2">
    <source>
        <dbReference type="Proteomes" id="UP000289465"/>
    </source>
</evidence>
<accession>A0A446CFG7</accession>
<reference evidence="1 2" key="1">
    <citation type="submission" date="2018-07" db="EMBL/GenBank/DDBJ databases">
        <authorList>
            <person name="Peeters C."/>
        </authorList>
    </citation>
    <scope>NUCLEOTIDE SEQUENCE [LARGE SCALE GENOMIC DNA]</scope>
    <source>
        <strain evidence="1 2">LMG 30378</strain>
    </source>
</reference>